<reference evidence="1 2" key="1">
    <citation type="submission" date="2017-07" db="EMBL/GenBank/DDBJ databases">
        <title>Amycolatopsis thailandensis Genome sequencing and assembly.</title>
        <authorList>
            <person name="Kaur N."/>
            <person name="Mayilraj S."/>
        </authorList>
    </citation>
    <scope>NUCLEOTIDE SEQUENCE [LARGE SCALE GENOMIC DNA]</scope>
    <source>
        <strain evidence="1 2">JCM 16380</strain>
    </source>
</reference>
<keyword evidence="2" id="KW-1185">Reference proteome</keyword>
<protein>
    <submittedName>
        <fullName evidence="1">Uncharacterized protein</fullName>
    </submittedName>
</protein>
<dbReference type="AlphaFoldDB" id="A0A229SJE9"/>
<evidence type="ECO:0000313" key="2">
    <source>
        <dbReference type="Proteomes" id="UP000215223"/>
    </source>
</evidence>
<accession>A0A229SJE9</accession>
<name>A0A229SJE9_9PSEU</name>
<dbReference type="Proteomes" id="UP000215223">
    <property type="component" value="Unassembled WGS sequence"/>
</dbReference>
<sequence>MCEREKCFEFSFRIRVVVTTGDSWHLQEIVGTVQEVMSVKASLRDPGSLKEAFTDFALGRHECGEGDFLLIA</sequence>
<organism evidence="1 2">
    <name type="scientific">Amycolatopsis thailandensis</name>
    <dbReference type="NCBI Taxonomy" id="589330"/>
    <lineage>
        <taxon>Bacteria</taxon>
        <taxon>Bacillati</taxon>
        <taxon>Actinomycetota</taxon>
        <taxon>Actinomycetes</taxon>
        <taxon>Pseudonocardiales</taxon>
        <taxon>Pseudonocardiaceae</taxon>
        <taxon>Amycolatopsis</taxon>
    </lineage>
</organism>
<comment type="caution">
    <text evidence="1">The sequence shown here is derived from an EMBL/GenBank/DDBJ whole genome shotgun (WGS) entry which is preliminary data.</text>
</comment>
<gene>
    <name evidence="1" type="ORF">CFP71_00445</name>
</gene>
<dbReference type="EMBL" id="NMQT01000003">
    <property type="protein sequence ID" value="OXM58854.1"/>
    <property type="molecule type" value="Genomic_DNA"/>
</dbReference>
<evidence type="ECO:0000313" key="1">
    <source>
        <dbReference type="EMBL" id="OXM58854.1"/>
    </source>
</evidence>
<proteinExistence type="predicted"/>